<dbReference type="OMA" id="SCDMVVC"/>
<dbReference type="InParanoid" id="B4N5S9"/>
<dbReference type="GO" id="GO:0005739">
    <property type="term" value="C:mitochondrion"/>
    <property type="evidence" value="ECO:0007669"/>
    <property type="project" value="UniProtKB-SubCell"/>
</dbReference>
<protein>
    <recommendedName>
        <fullName evidence="7">Enoyl-CoA hydratase domain-containing protein 3, mitochondrial</fullName>
    </recommendedName>
</protein>
<gene>
    <name evidence="8" type="primary">Dwil\GK17869</name>
    <name evidence="8" type="ORF">Dwil_GK17869</name>
</gene>
<evidence type="ECO:0000256" key="7">
    <source>
        <dbReference type="ARBA" id="ARBA00040545"/>
    </source>
</evidence>
<accession>B4N5S9</accession>
<dbReference type="KEGG" id="dwi:6646016"/>
<evidence type="ECO:0000313" key="8">
    <source>
        <dbReference type="EMBL" id="EDW79718.1"/>
    </source>
</evidence>
<dbReference type="InterPro" id="IPR029045">
    <property type="entry name" value="ClpP/crotonase-like_dom_sf"/>
</dbReference>
<dbReference type="PhylomeDB" id="B4N5S9"/>
<keyword evidence="3" id="KW-0809">Transit peptide</keyword>
<comment type="function">
    <text evidence="6">May play a role in fatty acid biosynthesis and insulin sensitivity.</text>
</comment>
<dbReference type="eggNOG" id="KOG1682">
    <property type="taxonomic scope" value="Eukaryota"/>
</dbReference>
<evidence type="ECO:0000256" key="3">
    <source>
        <dbReference type="ARBA" id="ARBA00022946"/>
    </source>
</evidence>
<keyword evidence="2" id="KW-0276">Fatty acid metabolism</keyword>
<evidence type="ECO:0000313" key="9">
    <source>
        <dbReference type="Proteomes" id="UP000007798"/>
    </source>
</evidence>
<dbReference type="PANTHER" id="PTHR43602">
    <property type="match status" value="1"/>
</dbReference>
<keyword evidence="4" id="KW-0443">Lipid metabolism</keyword>
<dbReference type="GO" id="GO:0006631">
    <property type="term" value="P:fatty acid metabolic process"/>
    <property type="evidence" value="ECO:0007669"/>
    <property type="project" value="UniProtKB-KW"/>
</dbReference>
<evidence type="ECO:0000256" key="6">
    <source>
        <dbReference type="ARBA" id="ARBA00037410"/>
    </source>
</evidence>
<evidence type="ECO:0000256" key="1">
    <source>
        <dbReference type="ARBA" id="ARBA00004173"/>
    </source>
</evidence>
<evidence type="ECO:0000256" key="4">
    <source>
        <dbReference type="ARBA" id="ARBA00023098"/>
    </source>
</evidence>
<dbReference type="Gene3D" id="3.90.226.10">
    <property type="entry name" value="2-enoyl-CoA Hydratase, Chain A, domain 1"/>
    <property type="match status" value="1"/>
</dbReference>
<keyword evidence="5" id="KW-0496">Mitochondrion</keyword>
<name>B4N5S9_DROWI</name>
<dbReference type="EMBL" id="CH964154">
    <property type="protein sequence ID" value="EDW79718.1"/>
    <property type="molecule type" value="Genomic_DNA"/>
</dbReference>
<dbReference type="GO" id="GO:0016836">
    <property type="term" value="F:hydro-lyase activity"/>
    <property type="evidence" value="ECO:0007669"/>
    <property type="project" value="TreeGrafter"/>
</dbReference>
<evidence type="ECO:0000256" key="2">
    <source>
        <dbReference type="ARBA" id="ARBA00022832"/>
    </source>
</evidence>
<dbReference type="SUPFAM" id="SSF52096">
    <property type="entry name" value="ClpP/crotonase"/>
    <property type="match status" value="1"/>
</dbReference>
<organism evidence="8 9">
    <name type="scientific">Drosophila willistoni</name>
    <name type="common">Fruit fly</name>
    <dbReference type="NCBI Taxonomy" id="7260"/>
    <lineage>
        <taxon>Eukaryota</taxon>
        <taxon>Metazoa</taxon>
        <taxon>Ecdysozoa</taxon>
        <taxon>Arthropoda</taxon>
        <taxon>Hexapoda</taxon>
        <taxon>Insecta</taxon>
        <taxon>Pterygota</taxon>
        <taxon>Neoptera</taxon>
        <taxon>Endopterygota</taxon>
        <taxon>Diptera</taxon>
        <taxon>Brachycera</taxon>
        <taxon>Muscomorpha</taxon>
        <taxon>Ephydroidea</taxon>
        <taxon>Drosophilidae</taxon>
        <taxon>Drosophila</taxon>
        <taxon>Sophophora</taxon>
    </lineage>
</organism>
<dbReference type="FunCoup" id="B4N5S9">
    <property type="interactions" value="721"/>
</dbReference>
<dbReference type="HOGENOM" id="CLU_009834_7_3_1"/>
<dbReference type="InterPro" id="IPR014748">
    <property type="entry name" value="Enoyl-CoA_hydra_C"/>
</dbReference>
<dbReference type="Proteomes" id="UP000007798">
    <property type="component" value="Unassembled WGS sequence"/>
</dbReference>
<keyword evidence="9" id="KW-1185">Reference proteome</keyword>
<dbReference type="OrthoDB" id="2139957at2759"/>
<dbReference type="STRING" id="7260.B4N5S9"/>
<proteinExistence type="predicted"/>
<dbReference type="AlphaFoldDB" id="B4N5S9"/>
<dbReference type="PANTHER" id="PTHR43602:SF1">
    <property type="entry name" value="ENOYL-COA HYDRATASE DOMAIN-CONTAINING PROTEIN 3, MITOCHONDRIAL"/>
    <property type="match status" value="1"/>
</dbReference>
<dbReference type="SMR" id="B4N5S9"/>
<dbReference type="Gene3D" id="1.10.12.10">
    <property type="entry name" value="Lyase 2-enoyl-coa Hydratase, Chain A, domain 2"/>
    <property type="match status" value="1"/>
</dbReference>
<dbReference type="CDD" id="cd06558">
    <property type="entry name" value="crotonase-like"/>
    <property type="match status" value="1"/>
</dbReference>
<reference evidence="8 9" key="1">
    <citation type="journal article" date="2007" name="Nature">
        <title>Evolution of genes and genomes on the Drosophila phylogeny.</title>
        <authorList>
            <consortium name="Drosophila 12 Genomes Consortium"/>
            <person name="Clark A.G."/>
            <person name="Eisen M.B."/>
            <person name="Smith D.R."/>
            <person name="Bergman C.M."/>
            <person name="Oliver B."/>
            <person name="Markow T.A."/>
            <person name="Kaufman T.C."/>
            <person name="Kellis M."/>
            <person name="Gelbart W."/>
            <person name="Iyer V.N."/>
            <person name="Pollard D.A."/>
            <person name="Sackton T.B."/>
            <person name="Larracuente A.M."/>
            <person name="Singh N.D."/>
            <person name="Abad J.P."/>
            <person name="Abt D.N."/>
            <person name="Adryan B."/>
            <person name="Aguade M."/>
            <person name="Akashi H."/>
            <person name="Anderson W.W."/>
            <person name="Aquadro C.F."/>
            <person name="Ardell D.H."/>
            <person name="Arguello R."/>
            <person name="Artieri C.G."/>
            <person name="Barbash D.A."/>
            <person name="Barker D."/>
            <person name="Barsanti P."/>
            <person name="Batterham P."/>
            <person name="Batzoglou S."/>
            <person name="Begun D."/>
            <person name="Bhutkar A."/>
            <person name="Blanco E."/>
            <person name="Bosak S.A."/>
            <person name="Bradley R.K."/>
            <person name="Brand A.D."/>
            <person name="Brent M.R."/>
            <person name="Brooks A.N."/>
            <person name="Brown R.H."/>
            <person name="Butlin R.K."/>
            <person name="Caggese C."/>
            <person name="Calvi B.R."/>
            <person name="Bernardo de Carvalho A."/>
            <person name="Caspi A."/>
            <person name="Castrezana S."/>
            <person name="Celniker S.E."/>
            <person name="Chang J.L."/>
            <person name="Chapple C."/>
            <person name="Chatterji S."/>
            <person name="Chinwalla A."/>
            <person name="Civetta A."/>
            <person name="Clifton S.W."/>
            <person name="Comeron J.M."/>
            <person name="Costello J.C."/>
            <person name="Coyne J.A."/>
            <person name="Daub J."/>
            <person name="David R.G."/>
            <person name="Delcher A.L."/>
            <person name="Delehaunty K."/>
            <person name="Do C.B."/>
            <person name="Ebling H."/>
            <person name="Edwards K."/>
            <person name="Eickbush T."/>
            <person name="Evans J.D."/>
            <person name="Filipski A."/>
            <person name="Findeiss S."/>
            <person name="Freyhult E."/>
            <person name="Fulton L."/>
            <person name="Fulton R."/>
            <person name="Garcia A.C."/>
            <person name="Gardiner A."/>
            <person name="Garfield D.A."/>
            <person name="Garvin B.E."/>
            <person name="Gibson G."/>
            <person name="Gilbert D."/>
            <person name="Gnerre S."/>
            <person name="Godfrey J."/>
            <person name="Good R."/>
            <person name="Gotea V."/>
            <person name="Gravely B."/>
            <person name="Greenberg A.J."/>
            <person name="Griffiths-Jones S."/>
            <person name="Gross S."/>
            <person name="Guigo R."/>
            <person name="Gustafson E.A."/>
            <person name="Haerty W."/>
            <person name="Hahn M.W."/>
            <person name="Halligan D.L."/>
            <person name="Halpern A.L."/>
            <person name="Halter G.M."/>
            <person name="Han M.V."/>
            <person name="Heger A."/>
            <person name="Hillier L."/>
            <person name="Hinrichs A.S."/>
            <person name="Holmes I."/>
            <person name="Hoskins R.A."/>
            <person name="Hubisz M.J."/>
            <person name="Hultmark D."/>
            <person name="Huntley M.A."/>
            <person name="Jaffe D.B."/>
            <person name="Jagadeeshan S."/>
            <person name="Jeck W.R."/>
            <person name="Johnson J."/>
            <person name="Jones C.D."/>
            <person name="Jordan W.C."/>
            <person name="Karpen G.H."/>
            <person name="Kataoka E."/>
            <person name="Keightley P.D."/>
            <person name="Kheradpour P."/>
            <person name="Kirkness E.F."/>
            <person name="Koerich L.B."/>
            <person name="Kristiansen K."/>
            <person name="Kudrna D."/>
            <person name="Kulathinal R.J."/>
            <person name="Kumar S."/>
            <person name="Kwok R."/>
            <person name="Lander E."/>
            <person name="Langley C.H."/>
            <person name="Lapoint R."/>
            <person name="Lazzaro B.P."/>
            <person name="Lee S.J."/>
            <person name="Levesque L."/>
            <person name="Li R."/>
            <person name="Lin C.F."/>
            <person name="Lin M.F."/>
            <person name="Lindblad-Toh K."/>
            <person name="Llopart A."/>
            <person name="Long M."/>
            <person name="Low L."/>
            <person name="Lozovsky E."/>
            <person name="Lu J."/>
            <person name="Luo M."/>
            <person name="Machado C.A."/>
            <person name="Makalowski W."/>
            <person name="Marzo M."/>
            <person name="Matsuda M."/>
            <person name="Matzkin L."/>
            <person name="McAllister B."/>
            <person name="McBride C.S."/>
            <person name="McKernan B."/>
            <person name="McKernan K."/>
            <person name="Mendez-Lago M."/>
            <person name="Minx P."/>
            <person name="Mollenhauer M.U."/>
            <person name="Montooth K."/>
            <person name="Mount S.M."/>
            <person name="Mu X."/>
            <person name="Myers E."/>
            <person name="Negre B."/>
            <person name="Newfeld S."/>
            <person name="Nielsen R."/>
            <person name="Noor M.A."/>
            <person name="O'Grady P."/>
            <person name="Pachter L."/>
            <person name="Papaceit M."/>
            <person name="Parisi M.J."/>
            <person name="Parisi M."/>
            <person name="Parts L."/>
            <person name="Pedersen J.S."/>
            <person name="Pesole G."/>
            <person name="Phillippy A.M."/>
            <person name="Ponting C.P."/>
            <person name="Pop M."/>
            <person name="Porcelli D."/>
            <person name="Powell J.R."/>
            <person name="Prohaska S."/>
            <person name="Pruitt K."/>
            <person name="Puig M."/>
            <person name="Quesneville H."/>
            <person name="Ram K.R."/>
            <person name="Rand D."/>
            <person name="Rasmussen M.D."/>
            <person name="Reed L.K."/>
            <person name="Reenan R."/>
            <person name="Reily A."/>
            <person name="Remington K.A."/>
            <person name="Rieger T.T."/>
            <person name="Ritchie M.G."/>
            <person name="Robin C."/>
            <person name="Rogers Y.H."/>
            <person name="Rohde C."/>
            <person name="Rozas J."/>
            <person name="Rubenfield M.J."/>
            <person name="Ruiz A."/>
            <person name="Russo S."/>
            <person name="Salzberg S.L."/>
            <person name="Sanchez-Gracia A."/>
            <person name="Saranga D.J."/>
            <person name="Sato H."/>
            <person name="Schaeffer S.W."/>
            <person name="Schatz M.C."/>
            <person name="Schlenke T."/>
            <person name="Schwartz R."/>
            <person name="Segarra C."/>
            <person name="Singh R.S."/>
            <person name="Sirot L."/>
            <person name="Sirota M."/>
            <person name="Sisneros N.B."/>
            <person name="Smith C.D."/>
            <person name="Smith T.F."/>
            <person name="Spieth J."/>
            <person name="Stage D.E."/>
            <person name="Stark A."/>
            <person name="Stephan W."/>
            <person name="Strausberg R.L."/>
            <person name="Strempel S."/>
            <person name="Sturgill D."/>
            <person name="Sutton G."/>
            <person name="Sutton G.G."/>
            <person name="Tao W."/>
            <person name="Teichmann S."/>
            <person name="Tobari Y.N."/>
            <person name="Tomimura Y."/>
            <person name="Tsolas J.M."/>
            <person name="Valente V.L."/>
            <person name="Venter E."/>
            <person name="Venter J.C."/>
            <person name="Vicario S."/>
            <person name="Vieira F.G."/>
            <person name="Vilella A.J."/>
            <person name="Villasante A."/>
            <person name="Walenz B."/>
            <person name="Wang J."/>
            <person name="Wasserman M."/>
            <person name="Watts T."/>
            <person name="Wilson D."/>
            <person name="Wilson R.K."/>
            <person name="Wing R.A."/>
            <person name="Wolfner M.F."/>
            <person name="Wong A."/>
            <person name="Wong G.K."/>
            <person name="Wu C.I."/>
            <person name="Wu G."/>
            <person name="Yamamoto D."/>
            <person name="Yang H.P."/>
            <person name="Yang S.P."/>
            <person name="Yorke J.A."/>
            <person name="Yoshida K."/>
            <person name="Zdobnov E."/>
            <person name="Zhang P."/>
            <person name="Zhang Y."/>
            <person name="Zimin A.V."/>
            <person name="Baldwin J."/>
            <person name="Abdouelleil A."/>
            <person name="Abdulkadir J."/>
            <person name="Abebe A."/>
            <person name="Abera B."/>
            <person name="Abreu J."/>
            <person name="Acer S.C."/>
            <person name="Aftuck L."/>
            <person name="Alexander A."/>
            <person name="An P."/>
            <person name="Anderson E."/>
            <person name="Anderson S."/>
            <person name="Arachi H."/>
            <person name="Azer M."/>
            <person name="Bachantsang P."/>
            <person name="Barry A."/>
            <person name="Bayul T."/>
            <person name="Berlin A."/>
            <person name="Bessette D."/>
            <person name="Bloom T."/>
            <person name="Blye J."/>
            <person name="Boguslavskiy L."/>
            <person name="Bonnet C."/>
            <person name="Boukhgalter B."/>
            <person name="Bourzgui I."/>
            <person name="Brown A."/>
            <person name="Cahill P."/>
            <person name="Channer S."/>
            <person name="Cheshatsang Y."/>
            <person name="Chuda L."/>
            <person name="Citroen M."/>
            <person name="Collymore A."/>
            <person name="Cooke P."/>
            <person name="Costello M."/>
            <person name="D'Aco K."/>
            <person name="Daza R."/>
            <person name="De Haan G."/>
            <person name="DeGray S."/>
            <person name="DeMaso C."/>
            <person name="Dhargay N."/>
            <person name="Dooley K."/>
            <person name="Dooley E."/>
            <person name="Doricent M."/>
            <person name="Dorje P."/>
            <person name="Dorjee K."/>
            <person name="Dupes A."/>
            <person name="Elong R."/>
            <person name="Falk J."/>
            <person name="Farina A."/>
            <person name="Faro S."/>
            <person name="Ferguson D."/>
            <person name="Fisher S."/>
            <person name="Foley C.D."/>
            <person name="Franke A."/>
            <person name="Friedrich D."/>
            <person name="Gadbois L."/>
            <person name="Gearin G."/>
            <person name="Gearin C.R."/>
            <person name="Giannoukos G."/>
            <person name="Goode T."/>
            <person name="Graham J."/>
            <person name="Grandbois E."/>
            <person name="Grewal S."/>
            <person name="Gyaltsen K."/>
            <person name="Hafez N."/>
            <person name="Hagos B."/>
            <person name="Hall J."/>
            <person name="Henson C."/>
            <person name="Hollinger A."/>
            <person name="Honan T."/>
            <person name="Huard M.D."/>
            <person name="Hughes L."/>
            <person name="Hurhula B."/>
            <person name="Husby M.E."/>
            <person name="Kamat A."/>
            <person name="Kanga B."/>
            <person name="Kashin S."/>
            <person name="Khazanovich D."/>
            <person name="Kisner P."/>
            <person name="Lance K."/>
            <person name="Lara M."/>
            <person name="Lee W."/>
            <person name="Lennon N."/>
            <person name="Letendre F."/>
            <person name="LeVine R."/>
            <person name="Lipovsky A."/>
            <person name="Liu X."/>
            <person name="Liu J."/>
            <person name="Liu S."/>
            <person name="Lokyitsang T."/>
            <person name="Lokyitsang Y."/>
            <person name="Lubonja R."/>
            <person name="Lui A."/>
            <person name="MacDonald P."/>
            <person name="Magnisalis V."/>
            <person name="Maru K."/>
            <person name="Matthews C."/>
            <person name="McCusker W."/>
            <person name="McDonough S."/>
            <person name="Mehta T."/>
            <person name="Meldrim J."/>
            <person name="Meneus L."/>
            <person name="Mihai O."/>
            <person name="Mihalev A."/>
            <person name="Mihova T."/>
            <person name="Mittelman R."/>
            <person name="Mlenga V."/>
            <person name="Montmayeur A."/>
            <person name="Mulrain L."/>
            <person name="Navidi A."/>
            <person name="Naylor J."/>
            <person name="Negash T."/>
            <person name="Nguyen T."/>
            <person name="Nguyen N."/>
            <person name="Nicol R."/>
            <person name="Norbu C."/>
            <person name="Norbu N."/>
            <person name="Novod N."/>
            <person name="O'Neill B."/>
            <person name="Osman S."/>
            <person name="Markiewicz E."/>
            <person name="Oyono O.L."/>
            <person name="Patti C."/>
            <person name="Phunkhang P."/>
            <person name="Pierre F."/>
            <person name="Priest M."/>
            <person name="Raghuraman S."/>
            <person name="Rege F."/>
            <person name="Reyes R."/>
            <person name="Rise C."/>
            <person name="Rogov P."/>
            <person name="Ross K."/>
            <person name="Ryan E."/>
            <person name="Settipalli S."/>
            <person name="Shea T."/>
            <person name="Sherpa N."/>
            <person name="Shi L."/>
            <person name="Shih D."/>
            <person name="Sparrow T."/>
            <person name="Spaulding J."/>
            <person name="Stalker J."/>
            <person name="Stange-Thomann N."/>
            <person name="Stavropoulos S."/>
            <person name="Stone C."/>
            <person name="Strader C."/>
            <person name="Tesfaye S."/>
            <person name="Thomson T."/>
            <person name="Thoulutsang Y."/>
            <person name="Thoulutsang D."/>
            <person name="Topham K."/>
            <person name="Topping I."/>
            <person name="Tsamla T."/>
            <person name="Vassiliev H."/>
            <person name="Vo A."/>
            <person name="Wangchuk T."/>
            <person name="Wangdi T."/>
            <person name="Weiand M."/>
            <person name="Wilkinson J."/>
            <person name="Wilson A."/>
            <person name="Yadav S."/>
            <person name="Young G."/>
            <person name="Yu Q."/>
            <person name="Zembek L."/>
            <person name="Zhong D."/>
            <person name="Zimmer A."/>
            <person name="Zwirko Z."/>
            <person name="Jaffe D.B."/>
            <person name="Alvarez P."/>
            <person name="Brockman W."/>
            <person name="Butler J."/>
            <person name="Chin C."/>
            <person name="Gnerre S."/>
            <person name="Grabherr M."/>
            <person name="Kleber M."/>
            <person name="Mauceli E."/>
            <person name="MacCallum I."/>
        </authorList>
    </citation>
    <scope>NUCLEOTIDE SEQUENCE [LARGE SCALE GENOMIC DNA]</scope>
    <source>
        <strain evidence="9">Tucson 14030-0811.24</strain>
    </source>
</reference>
<dbReference type="Pfam" id="PF00378">
    <property type="entry name" value="ECH_1"/>
    <property type="match status" value="1"/>
</dbReference>
<evidence type="ECO:0000256" key="5">
    <source>
        <dbReference type="ARBA" id="ARBA00023128"/>
    </source>
</evidence>
<sequence>MLRNIKNSFRISQRLASNAAASGSNNAKDYLLVKESDGVREITLNHPKTLNSLSLEMMTALHEAMLKDANNINLRCVVLAANGKVWSAGHNLKELQANPAIKKDVFQKLTDIVLDIRKLPVPVIAKVNGFAAAAGCQLAASCDIVVCTTSSKFSTPGAGVGIFCSTPGVAISQVMPRPKSAYMLMTGLPISGVDAYVAGLATKVVPEAELDKEIDEITQSIRIKSRAVISFGKKFYYEQLNMPVEEAYLQAGAKMCDNLEMTDCREGITSFIEKRKPTWKHED</sequence>
<dbReference type="InterPro" id="IPR052377">
    <property type="entry name" value="Mitochondrial_ECH-domain"/>
</dbReference>
<comment type="subcellular location">
    <subcellularLocation>
        <location evidence="1">Mitochondrion</location>
    </subcellularLocation>
</comment>
<dbReference type="InterPro" id="IPR001753">
    <property type="entry name" value="Enoyl-CoA_hydra/iso"/>
</dbReference>